<dbReference type="InterPro" id="IPR036397">
    <property type="entry name" value="RNaseH_sf"/>
</dbReference>
<dbReference type="Pfam" id="PF03372">
    <property type="entry name" value="Exo_endo_phos"/>
    <property type="match status" value="1"/>
</dbReference>
<evidence type="ECO:0000313" key="4">
    <source>
        <dbReference type="EMBL" id="RYR16350.1"/>
    </source>
</evidence>
<dbReference type="InterPro" id="IPR012337">
    <property type="entry name" value="RNaseH-like_sf"/>
</dbReference>
<protein>
    <submittedName>
        <fullName evidence="4">Uncharacterized protein</fullName>
    </submittedName>
</protein>
<dbReference type="SUPFAM" id="SSF53098">
    <property type="entry name" value="Ribonuclease H-like"/>
    <property type="match status" value="1"/>
</dbReference>
<sequence length="583" mass="65784">MDESFYSTTHVLNEISVQLSKQNWNCRGAGSKAFPSIIRDLRQEYGANLFFLLETHISGARGKQVRDKMGFDKAFVVDAVGHAGGIWCLWDSAVWRVDILNHDRQFIHLKISDASSNSTPWLITAVYGSPQRITRRTLWATIKAYASSVNLPWCLLGDFNAMLHDHEKRGGARYNHQSACKEFQECVSTSGLIDLGYSGWPFTWKRGTLAERLDRGFSNVDWQIAFPEACVKHLPMLNVKTAYQSLMSNQDSPNKMFKLVWCWQGPERIRTFLWLVVHNVILTNLERKRRHLTTDDTCPRCRNQDESTIHVLRDCFYAKSIWRLLNPPDSSRSFYSTGLEAWLLQNLTSDNNWACTFGVAVSSLWYFRNKLVFQGDLVPTTTASHQIRARSEEFLKAAKKDLNPRSTQAASECLVGWSRPDEDYVKLNVDGSWFSQRSNAACGGVFRDSAGRFLKGFSCNLGNCSIMHAELWAIIHGLNTATMNGYLNMVVESDSAAAIKFINHGCPPAHPCAPLIQDIRTLALRFQHITWNHALREANSVADLLAKKGQDLALGLHLFDKAPPDISYALLGDSLGTLRIRGS</sequence>
<dbReference type="PANTHER" id="PTHR47723:SF19">
    <property type="entry name" value="POLYNUCLEOTIDYL TRANSFERASE, RIBONUCLEASE H-LIKE SUPERFAMILY PROTEIN"/>
    <property type="match status" value="1"/>
</dbReference>
<dbReference type="Pfam" id="PF13456">
    <property type="entry name" value="RVT_3"/>
    <property type="match status" value="1"/>
</dbReference>
<dbReference type="InterPro" id="IPR005135">
    <property type="entry name" value="Endo/exonuclease/phosphatase"/>
</dbReference>
<feature type="domain" description="Endonuclease/exonuclease/phosphatase" evidence="1">
    <location>
        <begin position="24"/>
        <end position="215"/>
    </location>
</feature>
<dbReference type="Gene3D" id="3.60.10.10">
    <property type="entry name" value="Endonuclease/exonuclease/phosphatase"/>
    <property type="match status" value="1"/>
</dbReference>
<evidence type="ECO:0000259" key="1">
    <source>
        <dbReference type="Pfam" id="PF03372"/>
    </source>
</evidence>
<comment type="caution">
    <text evidence="4">The sequence shown here is derived from an EMBL/GenBank/DDBJ whole genome shotgun (WGS) entry which is preliminary data.</text>
</comment>
<evidence type="ECO:0000259" key="3">
    <source>
        <dbReference type="Pfam" id="PF13966"/>
    </source>
</evidence>
<feature type="domain" description="RNase H type-1" evidence="2">
    <location>
        <begin position="428"/>
        <end position="548"/>
    </location>
</feature>
<accession>A0A444ZQ75</accession>
<organism evidence="4 5">
    <name type="scientific">Arachis hypogaea</name>
    <name type="common">Peanut</name>
    <dbReference type="NCBI Taxonomy" id="3818"/>
    <lineage>
        <taxon>Eukaryota</taxon>
        <taxon>Viridiplantae</taxon>
        <taxon>Streptophyta</taxon>
        <taxon>Embryophyta</taxon>
        <taxon>Tracheophyta</taxon>
        <taxon>Spermatophyta</taxon>
        <taxon>Magnoliopsida</taxon>
        <taxon>eudicotyledons</taxon>
        <taxon>Gunneridae</taxon>
        <taxon>Pentapetalae</taxon>
        <taxon>rosids</taxon>
        <taxon>fabids</taxon>
        <taxon>Fabales</taxon>
        <taxon>Fabaceae</taxon>
        <taxon>Papilionoideae</taxon>
        <taxon>50 kb inversion clade</taxon>
        <taxon>dalbergioids sensu lato</taxon>
        <taxon>Dalbergieae</taxon>
        <taxon>Pterocarpus clade</taxon>
        <taxon>Arachis</taxon>
    </lineage>
</organism>
<keyword evidence="5" id="KW-1185">Reference proteome</keyword>
<dbReference type="InterPro" id="IPR036691">
    <property type="entry name" value="Endo/exonu/phosph_ase_sf"/>
</dbReference>
<dbReference type="STRING" id="3818.A0A444ZQ75"/>
<evidence type="ECO:0000259" key="2">
    <source>
        <dbReference type="Pfam" id="PF13456"/>
    </source>
</evidence>
<dbReference type="GO" id="GO:0004523">
    <property type="term" value="F:RNA-DNA hybrid ribonuclease activity"/>
    <property type="evidence" value="ECO:0007669"/>
    <property type="project" value="InterPro"/>
</dbReference>
<dbReference type="AlphaFoldDB" id="A0A444ZQ75"/>
<dbReference type="InterPro" id="IPR044730">
    <property type="entry name" value="RNase_H-like_dom_plant"/>
</dbReference>
<dbReference type="CDD" id="cd06222">
    <property type="entry name" value="RNase_H_like"/>
    <property type="match status" value="1"/>
</dbReference>
<dbReference type="InterPro" id="IPR026960">
    <property type="entry name" value="RVT-Znf"/>
</dbReference>
<gene>
    <name evidence="4" type="ORF">Ahy_B04g073348</name>
</gene>
<dbReference type="GO" id="GO:0003676">
    <property type="term" value="F:nucleic acid binding"/>
    <property type="evidence" value="ECO:0007669"/>
    <property type="project" value="InterPro"/>
</dbReference>
<dbReference type="Gene3D" id="3.30.420.10">
    <property type="entry name" value="Ribonuclease H-like superfamily/Ribonuclease H"/>
    <property type="match status" value="1"/>
</dbReference>
<dbReference type="EMBL" id="SDMP01000014">
    <property type="protein sequence ID" value="RYR16350.1"/>
    <property type="molecule type" value="Genomic_DNA"/>
</dbReference>
<dbReference type="Proteomes" id="UP000289738">
    <property type="component" value="Chromosome B04"/>
</dbReference>
<dbReference type="InterPro" id="IPR002156">
    <property type="entry name" value="RNaseH_domain"/>
</dbReference>
<dbReference type="InterPro" id="IPR053151">
    <property type="entry name" value="RNase_H-like"/>
</dbReference>
<proteinExistence type="predicted"/>
<feature type="domain" description="Reverse transcriptase zinc-binding" evidence="3">
    <location>
        <begin position="239"/>
        <end position="322"/>
    </location>
</feature>
<dbReference type="Pfam" id="PF13966">
    <property type="entry name" value="zf-RVT"/>
    <property type="match status" value="1"/>
</dbReference>
<name>A0A444ZQ75_ARAHY</name>
<dbReference type="SUPFAM" id="SSF56219">
    <property type="entry name" value="DNase I-like"/>
    <property type="match status" value="1"/>
</dbReference>
<dbReference type="PANTHER" id="PTHR47723">
    <property type="entry name" value="OS05G0353850 PROTEIN"/>
    <property type="match status" value="1"/>
</dbReference>
<evidence type="ECO:0000313" key="5">
    <source>
        <dbReference type="Proteomes" id="UP000289738"/>
    </source>
</evidence>
<reference evidence="4 5" key="1">
    <citation type="submission" date="2019-01" db="EMBL/GenBank/DDBJ databases">
        <title>Sequencing of cultivated peanut Arachis hypogaea provides insights into genome evolution and oil improvement.</title>
        <authorList>
            <person name="Chen X."/>
        </authorList>
    </citation>
    <scope>NUCLEOTIDE SEQUENCE [LARGE SCALE GENOMIC DNA]</scope>
    <source>
        <strain evidence="5">cv. Fuhuasheng</strain>
        <tissue evidence="4">Leaves</tissue>
    </source>
</reference>